<evidence type="ECO:0000313" key="14">
    <source>
        <dbReference type="EMBL" id="ACL71001.1"/>
    </source>
</evidence>
<name>B8D0R5_HALOH</name>
<evidence type="ECO:0000256" key="1">
    <source>
        <dbReference type="ARBA" id="ARBA00004651"/>
    </source>
</evidence>
<keyword evidence="6 11" id="KW-0472">Membrane</keyword>
<evidence type="ECO:0000256" key="3">
    <source>
        <dbReference type="ARBA" id="ARBA00022500"/>
    </source>
</evidence>
<sequence>MFKFFKERLTVRNKLLTFILVPLLVILGVVLFVNYNSTVDHVVEIVEENGNQQVEAMARLVNNWIEAKVNEVKVLSKAIDLKEGWNLNQESGWLYIKELERKSLEGTYENILLMDLEGNTWTTQDNKIYDYTNRDFFQKVKKTDSLYISDPIHSRLTNQDVFVIAVPVKDNTGKTVAIVGGTVLLKPLQNIVNDFKLGETGYAYLVKSDGVVVAHPTQSMELNLLNDQTSTQKLIEITRKMIAGETDRDKYTYQGVEKYVFYHPVEWVDWSLGLTVPVEELTVAARELTQQSIIGYLALFIIISIIVYLVTGSIAKIIYNIQKVLGKVADGDFTDKVHVKSNDELGRMAEDLNRTIDNLEDMLNRVKKASAGVTNSSNEIAEGNQDLSQRTQEQASSLEEVSATIEEVSSAIEEVAASSENAENLGEKTMDVVKQGSRVVEKTMQSMSEITASSKQIADIITTVNDIAFQTNLLALNAAVEAARAGEHGKGFAVVAAEVRNLAGRTAESAGEIEKLITSIIKQIEDGNQLVDRTGKSLNEIVEYGKQTTQAIKEIAAAMQEQASAAEQIQTSVSELDQVTQQNAALVEEIASASESLNDESEEMMALVRKFKLNTTDEVSGEGDNGSKLKQAMNNKGEKGLLLEREEEIKFNEDDFEKF</sequence>
<dbReference type="STRING" id="373903.Hore_22560"/>
<dbReference type="Gene3D" id="3.30.450.20">
    <property type="entry name" value="PAS domain"/>
    <property type="match status" value="2"/>
</dbReference>
<dbReference type="KEGG" id="hor:Hore_22560"/>
<dbReference type="PANTHER" id="PTHR43531:SF11">
    <property type="entry name" value="METHYL-ACCEPTING CHEMOTAXIS PROTEIN 3"/>
    <property type="match status" value="1"/>
</dbReference>
<dbReference type="SUPFAM" id="SSF58104">
    <property type="entry name" value="Methyl-accepting chemotaxis protein (MCP) signaling domain"/>
    <property type="match status" value="1"/>
</dbReference>
<dbReference type="SMART" id="SM00283">
    <property type="entry name" value="MA"/>
    <property type="match status" value="1"/>
</dbReference>
<evidence type="ECO:0000256" key="5">
    <source>
        <dbReference type="ARBA" id="ARBA00022989"/>
    </source>
</evidence>
<proteinExistence type="inferred from homology"/>
<feature type="region of interest" description="Disordered" evidence="10">
    <location>
        <begin position="374"/>
        <end position="395"/>
    </location>
</feature>
<evidence type="ECO:0000256" key="8">
    <source>
        <dbReference type="PROSITE-ProRule" id="PRU00284"/>
    </source>
</evidence>
<dbReference type="PANTHER" id="PTHR43531">
    <property type="entry name" value="PROTEIN ICFG"/>
    <property type="match status" value="1"/>
</dbReference>
<dbReference type="PROSITE" id="PS50111">
    <property type="entry name" value="CHEMOTAXIS_TRANSDUC_2"/>
    <property type="match status" value="1"/>
</dbReference>
<reference evidence="14 15" key="1">
    <citation type="journal article" date="2009" name="PLoS ONE">
        <title>Genome analysis of the anaerobic thermohalophilic bacterium Halothermothrix orenii.</title>
        <authorList>
            <person name="Mavromatis K."/>
            <person name="Ivanova N."/>
            <person name="Anderson I."/>
            <person name="Lykidis A."/>
            <person name="Hooper S.D."/>
            <person name="Sun H."/>
            <person name="Kunin V."/>
            <person name="Lapidus A."/>
            <person name="Hugenholtz P."/>
            <person name="Patel B."/>
            <person name="Kyrpides N.C."/>
        </authorList>
    </citation>
    <scope>NUCLEOTIDE SEQUENCE [LARGE SCALE GENOMIC DNA]</scope>
    <source>
        <strain evidence="15">H 168 / OCM 544 / DSM 9562</strain>
    </source>
</reference>
<dbReference type="GO" id="GO:0004888">
    <property type="term" value="F:transmembrane signaling receptor activity"/>
    <property type="evidence" value="ECO:0007669"/>
    <property type="project" value="TreeGrafter"/>
</dbReference>
<dbReference type="AlphaFoldDB" id="B8D0R5"/>
<feature type="coiled-coil region" evidence="9">
    <location>
        <begin position="342"/>
        <end position="369"/>
    </location>
</feature>
<keyword evidence="15" id="KW-1185">Reference proteome</keyword>
<dbReference type="GO" id="GO:0006935">
    <property type="term" value="P:chemotaxis"/>
    <property type="evidence" value="ECO:0007669"/>
    <property type="project" value="UniProtKB-KW"/>
</dbReference>
<dbReference type="InterPro" id="IPR029151">
    <property type="entry name" value="Sensor-like_sf"/>
</dbReference>
<dbReference type="CDD" id="cd12912">
    <property type="entry name" value="PDC2_MCP_like"/>
    <property type="match status" value="1"/>
</dbReference>
<dbReference type="Pfam" id="PF00672">
    <property type="entry name" value="HAMP"/>
    <property type="match status" value="1"/>
</dbReference>
<dbReference type="SUPFAM" id="SSF103190">
    <property type="entry name" value="Sensory domain-like"/>
    <property type="match status" value="1"/>
</dbReference>
<keyword evidence="2" id="KW-1003">Cell membrane</keyword>
<dbReference type="InterPro" id="IPR051310">
    <property type="entry name" value="MCP_chemotaxis"/>
</dbReference>
<evidence type="ECO:0000256" key="6">
    <source>
        <dbReference type="ARBA" id="ARBA00023136"/>
    </source>
</evidence>
<dbReference type="InterPro" id="IPR003660">
    <property type="entry name" value="HAMP_dom"/>
</dbReference>
<dbReference type="InterPro" id="IPR004089">
    <property type="entry name" value="MCPsignal_dom"/>
</dbReference>
<dbReference type="RefSeq" id="WP_015923970.1">
    <property type="nucleotide sequence ID" value="NC_011899.1"/>
</dbReference>
<evidence type="ECO:0000256" key="7">
    <source>
        <dbReference type="ARBA" id="ARBA00029447"/>
    </source>
</evidence>
<dbReference type="Proteomes" id="UP000000719">
    <property type="component" value="Chromosome"/>
</dbReference>
<evidence type="ECO:0000259" key="13">
    <source>
        <dbReference type="PROSITE" id="PS50885"/>
    </source>
</evidence>
<keyword evidence="3" id="KW-0145">Chemotaxis</keyword>
<feature type="domain" description="HAMP" evidence="13">
    <location>
        <begin position="312"/>
        <end position="364"/>
    </location>
</feature>
<protein>
    <submittedName>
        <fullName evidence="14">Methyl-accepting chemotaxis sensory transducer</fullName>
    </submittedName>
</protein>
<dbReference type="SMART" id="SM00304">
    <property type="entry name" value="HAMP"/>
    <property type="match status" value="1"/>
</dbReference>
<evidence type="ECO:0000256" key="2">
    <source>
        <dbReference type="ARBA" id="ARBA00022475"/>
    </source>
</evidence>
<keyword evidence="4 11" id="KW-0812">Transmembrane</keyword>
<dbReference type="eggNOG" id="COG0840">
    <property type="taxonomic scope" value="Bacteria"/>
</dbReference>
<dbReference type="Pfam" id="PF00015">
    <property type="entry name" value="MCPsignal"/>
    <property type="match status" value="1"/>
</dbReference>
<dbReference type="Gene3D" id="1.10.287.950">
    <property type="entry name" value="Methyl-accepting chemotaxis protein"/>
    <property type="match status" value="1"/>
</dbReference>
<dbReference type="OrthoDB" id="9762005at2"/>
<dbReference type="CDD" id="cd11386">
    <property type="entry name" value="MCP_signal"/>
    <property type="match status" value="1"/>
</dbReference>
<accession>B8D0R5</accession>
<comment type="subcellular location">
    <subcellularLocation>
        <location evidence="1">Cell membrane</location>
        <topology evidence="1">Multi-pass membrane protein</topology>
    </subcellularLocation>
</comment>
<evidence type="ECO:0000259" key="12">
    <source>
        <dbReference type="PROSITE" id="PS50111"/>
    </source>
</evidence>
<dbReference type="PROSITE" id="PS50885">
    <property type="entry name" value="HAMP"/>
    <property type="match status" value="1"/>
</dbReference>
<keyword evidence="9" id="KW-0175">Coiled coil</keyword>
<evidence type="ECO:0000313" key="15">
    <source>
        <dbReference type="Proteomes" id="UP000000719"/>
    </source>
</evidence>
<feature type="domain" description="Methyl-accepting transducer" evidence="12">
    <location>
        <begin position="369"/>
        <end position="598"/>
    </location>
</feature>
<keyword evidence="5 11" id="KW-1133">Transmembrane helix</keyword>
<organism evidence="14 15">
    <name type="scientific">Halothermothrix orenii (strain H 168 / OCM 544 / DSM 9562)</name>
    <dbReference type="NCBI Taxonomy" id="373903"/>
    <lineage>
        <taxon>Bacteria</taxon>
        <taxon>Bacillati</taxon>
        <taxon>Bacillota</taxon>
        <taxon>Clostridia</taxon>
        <taxon>Halanaerobiales</taxon>
        <taxon>Halothermotrichaceae</taxon>
        <taxon>Halothermothrix</taxon>
    </lineage>
</organism>
<comment type="similarity">
    <text evidence="7">Belongs to the methyl-accepting chemotaxis (MCP) protein family.</text>
</comment>
<keyword evidence="8" id="KW-0807">Transducer</keyword>
<dbReference type="InterPro" id="IPR033479">
    <property type="entry name" value="dCache_1"/>
</dbReference>
<dbReference type="GO" id="GO:0005886">
    <property type="term" value="C:plasma membrane"/>
    <property type="evidence" value="ECO:0007669"/>
    <property type="project" value="UniProtKB-SubCell"/>
</dbReference>
<dbReference type="Pfam" id="PF02743">
    <property type="entry name" value="dCache_1"/>
    <property type="match status" value="1"/>
</dbReference>
<evidence type="ECO:0000256" key="9">
    <source>
        <dbReference type="SAM" id="Coils"/>
    </source>
</evidence>
<evidence type="ECO:0000256" key="4">
    <source>
        <dbReference type="ARBA" id="ARBA00022692"/>
    </source>
</evidence>
<dbReference type="EMBL" id="CP001098">
    <property type="protein sequence ID" value="ACL71001.1"/>
    <property type="molecule type" value="Genomic_DNA"/>
</dbReference>
<evidence type="ECO:0000256" key="11">
    <source>
        <dbReference type="SAM" id="Phobius"/>
    </source>
</evidence>
<dbReference type="CDD" id="cd12914">
    <property type="entry name" value="PDC1_DGC_like"/>
    <property type="match status" value="1"/>
</dbReference>
<dbReference type="HOGENOM" id="CLU_000445_107_12_9"/>
<feature type="region of interest" description="Disordered" evidence="10">
    <location>
        <begin position="617"/>
        <end position="638"/>
    </location>
</feature>
<dbReference type="CDD" id="cd06225">
    <property type="entry name" value="HAMP"/>
    <property type="match status" value="1"/>
</dbReference>
<evidence type="ECO:0000256" key="10">
    <source>
        <dbReference type="SAM" id="MobiDB-lite"/>
    </source>
</evidence>
<dbReference type="GO" id="GO:0007165">
    <property type="term" value="P:signal transduction"/>
    <property type="evidence" value="ECO:0007669"/>
    <property type="project" value="UniProtKB-KW"/>
</dbReference>
<feature type="coiled-coil region" evidence="9">
    <location>
        <begin position="576"/>
        <end position="603"/>
    </location>
</feature>
<dbReference type="FunFam" id="1.10.287.950:FF:000001">
    <property type="entry name" value="Methyl-accepting chemotaxis sensory transducer"/>
    <property type="match status" value="1"/>
</dbReference>
<feature type="transmembrane region" description="Helical" evidence="11">
    <location>
        <begin position="293"/>
        <end position="319"/>
    </location>
</feature>
<gene>
    <name evidence="14" type="ordered locus">Hore_22560</name>
</gene>
<feature type="transmembrane region" description="Helical" evidence="11">
    <location>
        <begin position="15"/>
        <end position="35"/>
    </location>
</feature>